<accession>A0A7W6NCU0</accession>
<sequence>MIGKSVLFSEMRPEPSWEARFNTWYHEDHIPARMVLEGFEGAQRYRAKTDENYLVVYDMTSMAALKTPEYEALKANPSDETKWMLSNVSNFTRYLGTEIGRHGDVERAIEAPLVFTAMFNVPEAELADFDGWMVEDHLPILMKNDDWMAVRRFELSIAEPVPFNRLAIHYLANDAVLSSPEREQARSTEWRNRLAERDWFKAGRYKGFDGYGPRSGCWCPPLVLIKPLASRVLRWGCLISWAVYLSSRR</sequence>
<reference evidence="1 2" key="1">
    <citation type="submission" date="2020-08" db="EMBL/GenBank/DDBJ databases">
        <title>Genomic Encyclopedia of Type Strains, Phase IV (KMG-IV): sequencing the most valuable type-strain genomes for metagenomic binning, comparative biology and taxonomic classification.</title>
        <authorList>
            <person name="Goeker M."/>
        </authorList>
    </citation>
    <scope>NUCLEOTIDE SEQUENCE [LARGE SCALE GENOMIC DNA]</scope>
    <source>
        <strain evidence="1 2">DSM 23447</strain>
    </source>
</reference>
<keyword evidence="1" id="KW-0503">Monooxygenase</keyword>
<dbReference type="EMBL" id="JACIEW010000015">
    <property type="protein sequence ID" value="MBB4054009.1"/>
    <property type="molecule type" value="Genomic_DNA"/>
</dbReference>
<dbReference type="AlphaFoldDB" id="A0A7W6NCU0"/>
<comment type="caution">
    <text evidence="1">The sequence shown here is derived from an EMBL/GenBank/DDBJ whole genome shotgun (WGS) entry which is preliminary data.</text>
</comment>
<keyword evidence="1" id="KW-0560">Oxidoreductase</keyword>
<dbReference type="GO" id="GO:0004497">
    <property type="term" value="F:monooxygenase activity"/>
    <property type="evidence" value="ECO:0007669"/>
    <property type="project" value="UniProtKB-KW"/>
</dbReference>
<protein>
    <submittedName>
        <fullName evidence="1">Heme-degrading monooxygenase HmoA</fullName>
    </submittedName>
</protein>
<dbReference type="Proteomes" id="UP000547011">
    <property type="component" value="Unassembled WGS sequence"/>
</dbReference>
<gene>
    <name evidence="1" type="ORF">GGR20_003681</name>
</gene>
<keyword evidence="2" id="KW-1185">Reference proteome</keyword>
<dbReference type="RefSeq" id="WP_183312754.1">
    <property type="nucleotide sequence ID" value="NZ_JACIEW010000015.1"/>
</dbReference>
<evidence type="ECO:0000313" key="2">
    <source>
        <dbReference type="Proteomes" id="UP000547011"/>
    </source>
</evidence>
<evidence type="ECO:0000313" key="1">
    <source>
        <dbReference type="EMBL" id="MBB4054009.1"/>
    </source>
</evidence>
<name>A0A7W6NCU0_9HYPH</name>
<organism evidence="1 2">
    <name type="scientific">Devosia subaequoris</name>
    <dbReference type="NCBI Taxonomy" id="395930"/>
    <lineage>
        <taxon>Bacteria</taxon>
        <taxon>Pseudomonadati</taxon>
        <taxon>Pseudomonadota</taxon>
        <taxon>Alphaproteobacteria</taxon>
        <taxon>Hyphomicrobiales</taxon>
        <taxon>Devosiaceae</taxon>
        <taxon>Devosia</taxon>
    </lineage>
</organism>
<proteinExistence type="predicted"/>